<dbReference type="Gene3D" id="1.10.8.60">
    <property type="match status" value="1"/>
</dbReference>
<feature type="non-terminal residue" evidence="7">
    <location>
        <position position="250"/>
    </location>
</feature>
<keyword evidence="8" id="KW-1185">Reference proteome</keyword>
<reference evidence="8" key="1">
    <citation type="journal article" date="2018" name="Nat. Microbiol.">
        <title>Leveraging single-cell genomics to expand the fungal tree of life.</title>
        <authorList>
            <person name="Ahrendt S.R."/>
            <person name="Quandt C.A."/>
            <person name="Ciobanu D."/>
            <person name="Clum A."/>
            <person name="Salamov A."/>
            <person name="Andreopoulos B."/>
            <person name="Cheng J.F."/>
            <person name="Woyke T."/>
            <person name="Pelin A."/>
            <person name="Henrissat B."/>
            <person name="Reynolds N.K."/>
            <person name="Benny G.L."/>
            <person name="Smith M.E."/>
            <person name="James T.Y."/>
            <person name="Grigoriev I.V."/>
        </authorList>
    </citation>
    <scope>NUCLEOTIDE SEQUENCE [LARGE SCALE GENOMIC DNA]</scope>
</reference>
<dbReference type="Pfam" id="PF00004">
    <property type="entry name" value="AAA"/>
    <property type="match status" value="1"/>
</dbReference>
<feature type="region of interest" description="Disordered" evidence="5">
    <location>
        <begin position="217"/>
        <end position="236"/>
    </location>
</feature>
<dbReference type="GO" id="GO:0005524">
    <property type="term" value="F:ATP binding"/>
    <property type="evidence" value="ECO:0007669"/>
    <property type="project" value="UniProtKB-KW"/>
</dbReference>
<keyword evidence="3 4" id="KW-0067">ATP-binding</keyword>
<keyword evidence="7" id="KW-0378">Hydrolase</keyword>
<sequence length="250" mass="27225">VAAALREVGPSGGREAGFEGQKPDVRWEDVGGYEQVKSRLIRLSTWPLEHPEAYNRLGVKPPSGILLYGPSGCGKTMLVHALVSGSSMNFISVKGHEIFSKYLGESEASVRRLFAAARRLAPCLLFLDEVDTVGTRREWTDDGATGVNERVLSTLLNEMDGVQERTGVLVVACTNRPDKIDDALLRPGRLDHHIYVPLPTYLDRRAIVEALARDRPDGRAGARLDPDVDPGRVAGRTEGFTGADLAVLAR</sequence>
<comment type="similarity">
    <text evidence="1 4">Belongs to the AAA ATPase family.</text>
</comment>
<dbReference type="Gene3D" id="3.40.50.300">
    <property type="entry name" value="P-loop containing nucleotide triphosphate hydrolases"/>
    <property type="match status" value="1"/>
</dbReference>
<evidence type="ECO:0000259" key="6">
    <source>
        <dbReference type="SMART" id="SM00382"/>
    </source>
</evidence>
<dbReference type="InterPro" id="IPR003593">
    <property type="entry name" value="AAA+_ATPase"/>
</dbReference>
<dbReference type="AlphaFoldDB" id="A0A4P9WN94"/>
<dbReference type="PANTHER" id="PTHR23077:SF171">
    <property type="entry name" value="NUCLEAR VALOSIN-CONTAINING PROTEIN-LIKE"/>
    <property type="match status" value="1"/>
</dbReference>
<evidence type="ECO:0000313" key="7">
    <source>
        <dbReference type="EMBL" id="RKO93158.1"/>
    </source>
</evidence>
<dbReference type="SMART" id="SM00382">
    <property type="entry name" value="AAA"/>
    <property type="match status" value="1"/>
</dbReference>
<keyword evidence="2 4" id="KW-0547">Nucleotide-binding</keyword>
<evidence type="ECO:0000256" key="3">
    <source>
        <dbReference type="ARBA" id="ARBA00022840"/>
    </source>
</evidence>
<evidence type="ECO:0000313" key="8">
    <source>
        <dbReference type="Proteomes" id="UP000269721"/>
    </source>
</evidence>
<dbReference type="PANTHER" id="PTHR23077">
    <property type="entry name" value="AAA-FAMILY ATPASE"/>
    <property type="match status" value="1"/>
</dbReference>
<dbReference type="SUPFAM" id="SSF52540">
    <property type="entry name" value="P-loop containing nucleoside triphosphate hydrolases"/>
    <property type="match status" value="1"/>
</dbReference>
<evidence type="ECO:0000256" key="2">
    <source>
        <dbReference type="ARBA" id="ARBA00022741"/>
    </source>
</evidence>
<feature type="compositionally biased region" description="Basic and acidic residues" evidence="5">
    <location>
        <begin position="217"/>
        <end position="230"/>
    </location>
</feature>
<dbReference type="PROSITE" id="PS00674">
    <property type="entry name" value="AAA"/>
    <property type="match status" value="1"/>
</dbReference>
<proteinExistence type="inferred from homology"/>
<dbReference type="OrthoDB" id="5421at2759"/>
<dbReference type="GO" id="GO:0016887">
    <property type="term" value="F:ATP hydrolysis activity"/>
    <property type="evidence" value="ECO:0007669"/>
    <property type="project" value="InterPro"/>
</dbReference>
<dbReference type="InterPro" id="IPR003959">
    <property type="entry name" value="ATPase_AAA_core"/>
</dbReference>
<evidence type="ECO:0000256" key="5">
    <source>
        <dbReference type="SAM" id="MobiDB-lite"/>
    </source>
</evidence>
<dbReference type="InterPro" id="IPR003960">
    <property type="entry name" value="ATPase_AAA_CS"/>
</dbReference>
<organism evidence="7 8">
    <name type="scientific">Blyttiomyces helicus</name>
    <dbReference type="NCBI Taxonomy" id="388810"/>
    <lineage>
        <taxon>Eukaryota</taxon>
        <taxon>Fungi</taxon>
        <taxon>Fungi incertae sedis</taxon>
        <taxon>Chytridiomycota</taxon>
        <taxon>Chytridiomycota incertae sedis</taxon>
        <taxon>Chytridiomycetes</taxon>
        <taxon>Chytridiomycetes incertae sedis</taxon>
        <taxon>Blyttiomyces</taxon>
    </lineage>
</organism>
<dbReference type="InterPro" id="IPR050168">
    <property type="entry name" value="AAA_ATPase_domain"/>
</dbReference>
<dbReference type="InterPro" id="IPR027417">
    <property type="entry name" value="P-loop_NTPase"/>
</dbReference>
<feature type="domain" description="AAA+ ATPase" evidence="6">
    <location>
        <begin position="61"/>
        <end position="200"/>
    </location>
</feature>
<evidence type="ECO:0000256" key="4">
    <source>
        <dbReference type="RuleBase" id="RU003651"/>
    </source>
</evidence>
<dbReference type="FunFam" id="3.40.50.300:FF:000661">
    <property type="entry name" value="calmodulin-interacting protein 111 isoform X1"/>
    <property type="match status" value="1"/>
</dbReference>
<feature type="non-terminal residue" evidence="7">
    <location>
        <position position="1"/>
    </location>
</feature>
<accession>A0A4P9WN94</accession>
<evidence type="ECO:0000256" key="1">
    <source>
        <dbReference type="ARBA" id="ARBA00006914"/>
    </source>
</evidence>
<protein>
    <submittedName>
        <fullName evidence="7">P-loop containing nucleoside triphosphate hydrolase protein</fullName>
    </submittedName>
</protein>
<name>A0A4P9WN94_9FUNG</name>
<feature type="region of interest" description="Disordered" evidence="5">
    <location>
        <begin position="1"/>
        <end position="20"/>
    </location>
</feature>
<dbReference type="Proteomes" id="UP000269721">
    <property type="component" value="Unassembled WGS sequence"/>
</dbReference>
<gene>
    <name evidence="7" type="ORF">BDK51DRAFT_14494</name>
</gene>
<dbReference type="EMBL" id="KZ994351">
    <property type="protein sequence ID" value="RKO93158.1"/>
    <property type="molecule type" value="Genomic_DNA"/>
</dbReference>